<dbReference type="Proteomes" id="UP001318860">
    <property type="component" value="Unassembled WGS sequence"/>
</dbReference>
<proteinExistence type="predicted"/>
<organism evidence="2 3">
    <name type="scientific">Rehmannia glutinosa</name>
    <name type="common">Chinese foxglove</name>
    <dbReference type="NCBI Taxonomy" id="99300"/>
    <lineage>
        <taxon>Eukaryota</taxon>
        <taxon>Viridiplantae</taxon>
        <taxon>Streptophyta</taxon>
        <taxon>Embryophyta</taxon>
        <taxon>Tracheophyta</taxon>
        <taxon>Spermatophyta</taxon>
        <taxon>Magnoliopsida</taxon>
        <taxon>eudicotyledons</taxon>
        <taxon>Gunneridae</taxon>
        <taxon>Pentapetalae</taxon>
        <taxon>asterids</taxon>
        <taxon>lamiids</taxon>
        <taxon>Lamiales</taxon>
        <taxon>Orobanchaceae</taxon>
        <taxon>Rehmannieae</taxon>
        <taxon>Rehmannia</taxon>
    </lineage>
</organism>
<reference evidence="2 3" key="1">
    <citation type="journal article" date="2021" name="Comput. Struct. Biotechnol. J.">
        <title>De novo genome assembly of the potent medicinal plant Rehmannia glutinosa using nanopore technology.</title>
        <authorList>
            <person name="Ma L."/>
            <person name="Dong C."/>
            <person name="Song C."/>
            <person name="Wang X."/>
            <person name="Zheng X."/>
            <person name="Niu Y."/>
            <person name="Chen S."/>
            <person name="Feng W."/>
        </authorList>
    </citation>
    <scope>NUCLEOTIDE SEQUENCE [LARGE SCALE GENOMIC DNA]</scope>
    <source>
        <strain evidence="2">DH-2019</strain>
    </source>
</reference>
<dbReference type="PANTHER" id="PTHR36398">
    <property type="entry name" value="PLASMA MEMBRANE FUSION PROTEIN"/>
    <property type="match status" value="1"/>
</dbReference>
<name>A0ABR0TYM4_REHGL</name>
<evidence type="ECO:0000313" key="2">
    <source>
        <dbReference type="EMBL" id="KAK6115353.1"/>
    </source>
</evidence>
<sequence length="252" mass="27668">MSPLIASLIPSPPAAPPSAQPPLKSPYPHRSSAEINTISRRNAAVLLSSIIIPLLQPPLASAFSIGILKSEAEFGENDMEEVQKLLVSAARDCVPQDRNSFVELQANTGVEVCTFRLLVKNASSLLDDRDPIKFEAEAKLDDLIRFVSFGNGSSLLLLLDTLNHVTTHSMGEMGTACEQMVLADPLANVFLANCRSFSSLNGMAREKRYSTYFKQMWFDYPLCSRQKVADALKDTISSLNDFEQGIKDCLQV</sequence>
<dbReference type="EMBL" id="JABTTQ020003506">
    <property type="protein sequence ID" value="KAK6115353.1"/>
    <property type="molecule type" value="Genomic_DNA"/>
</dbReference>
<accession>A0ABR0TYM4</accession>
<comment type="caution">
    <text evidence="2">The sequence shown here is derived from an EMBL/GenBank/DDBJ whole genome shotgun (WGS) entry which is preliminary data.</text>
</comment>
<evidence type="ECO:0000313" key="3">
    <source>
        <dbReference type="Proteomes" id="UP001318860"/>
    </source>
</evidence>
<feature type="compositionally biased region" description="Pro residues" evidence="1">
    <location>
        <begin position="10"/>
        <end position="25"/>
    </location>
</feature>
<feature type="region of interest" description="Disordered" evidence="1">
    <location>
        <begin position="9"/>
        <end position="30"/>
    </location>
</feature>
<keyword evidence="3" id="KW-1185">Reference proteome</keyword>
<gene>
    <name evidence="2" type="ORF">DH2020_007622</name>
</gene>
<protein>
    <submittedName>
        <fullName evidence="2">Uncharacterized protein</fullName>
    </submittedName>
</protein>
<dbReference type="PANTHER" id="PTHR36398:SF1">
    <property type="entry name" value="PLASMA MEMBRANE FUSION PROTEIN"/>
    <property type="match status" value="1"/>
</dbReference>
<evidence type="ECO:0000256" key="1">
    <source>
        <dbReference type="SAM" id="MobiDB-lite"/>
    </source>
</evidence>